<dbReference type="EMBL" id="LIUT01000008">
    <property type="protein sequence ID" value="KOR76003.1"/>
    <property type="molecule type" value="Genomic_DNA"/>
</dbReference>
<protein>
    <submittedName>
        <fullName evidence="2">Glyoxalase</fullName>
    </submittedName>
</protein>
<dbReference type="InterPro" id="IPR029068">
    <property type="entry name" value="Glyas_Bleomycin-R_OHBP_Dase"/>
</dbReference>
<sequence>MAFHFYGLDHVQLAAPEGCETEARHFYHHLLGWTEIPKPEILKKRGGVWFLCGTHQVHIGVQPDFVPATKAHPAFHVQNLDELRDYLQQQDIQVTDDEARADEGVRRFYINDPFGNRLEFLEWLQS</sequence>
<gene>
    <name evidence="2" type="ORF">AM231_25480</name>
</gene>
<dbReference type="Pfam" id="PF00903">
    <property type="entry name" value="Glyoxalase"/>
    <property type="match status" value="1"/>
</dbReference>
<accession>A0A0M1N1H0</accession>
<evidence type="ECO:0000313" key="2">
    <source>
        <dbReference type="EMBL" id="KOR76003.1"/>
    </source>
</evidence>
<comment type="caution">
    <text evidence="2">The sequence shown here is derived from an EMBL/GenBank/DDBJ whole genome shotgun (WGS) entry which is preliminary data.</text>
</comment>
<dbReference type="Gene3D" id="3.10.180.10">
    <property type="entry name" value="2,3-Dihydroxybiphenyl 1,2-Dioxygenase, domain 1"/>
    <property type="match status" value="1"/>
</dbReference>
<organism evidence="2 3">
    <name type="scientific">Paenibacillus solani</name>
    <dbReference type="NCBI Taxonomy" id="1705565"/>
    <lineage>
        <taxon>Bacteria</taxon>
        <taxon>Bacillati</taxon>
        <taxon>Bacillota</taxon>
        <taxon>Bacilli</taxon>
        <taxon>Bacillales</taxon>
        <taxon>Paenibacillaceae</taxon>
        <taxon>Paenibacillus</taxon>
    </lineage>
</organism>
<dbReference type="PANTHER" id="PTHR39175">
    <property type="entry name" value="FAMILY PROTEIN, PUTATIVE (AFU_ORTHOLOGUE AFUA_3G15060)-RELATED"/>
    <property type="match status" value="1"/>
</dbReference>
<keyword evidence="3" id="KW-1185">Reference proteome</keyword>
<dbReference type="PANTHER" id="PTHR39175:SF1">
    <property type="entry name" value="FAMILY PROTEIN, PUTATIVE (AFU_ORTHOLOGUE AFUA_3G15060)-RELATED"/>
    <property type="match status" value="1"/>
</dbReference>
<evidence type="ECO:0000259" key="1">
    <source>
        <dbReference type="PROSITE" id="PS51819"/>
    </source>
</evidence>
<dbReference type="PATRIC" id="fig|1705565.3.peg.1285"/>
<dbReference type="Proteomes" id="UP000036932">
    <property type="component" value="Unassembled WGS sequence"/>
</dbReference>
<dbReference type="OrthoDB" id="9813630at2"/>
<reference evidence="3" key="1">
    <citation type="submission" date="2015-08" db="EMBL/GenBank/DDBJ databases">
        <title>Genome sequencing project for genomic taxonomy and phylogenomics of Bacillus-like bacteria.</title>
        <authorList>
            <person name="Liu B."/>
            <person name="Wang J."/>
            <person name="Zhu Y."/>
            <person name="Liu G."/>
            <person name="Chen Q."/>
            <person name="Chen Z."/>
            <person name="Lan J."/>
            <person name="Che J."/>
            <person name="Ge C."/>
            <person name="Shi H."/>
            <person name="Pan Z."/>
            <person name="Liu X."/>
        </authorList>
    </citation>
    <scope>NUCLEOTIDE SEQUENCE [LARGE SCALE GENOMIC DNA]</scope>
    <source>
        <strain evidence="3">FJAT-22460</strain>
    </source>
</reference>
<dbReference type="InterPro" id="IPR004360">
    <property type="entry name" value="Glyas_Fos-R_dOase_dom"/>
</dbReference>
<dbReference type="InterPro" id="IPR037523">
    <property type="entry name" value="VOC_core"/>
</dbReference>
<dbReference type="PROSITE" id="PS51819">
    <property type="entry name" value="VOC"/>
    <property type="match status" value="1"/>
</dbReference>
<dbReference type="AlphaFoldDB" id="A0A0M1N1H0"/>
<dbReference type="RefSeq" id="WP_054405171.1">
    <property type="nucleotide sequence ID" value="NZ_LIUT01000008.1"/>
</dbReference>
<proteinExistence type="predicted"/>
<feature type="domain" description="VOC" evidence="1">
    <location>
        <begin position="7"/>
        <end position="123"/>
    </location>
</feature>
<evidence type="ECO:0000313" key="3">
    <source>
        <dbReference type="Proteomes" id="UP000036932"/>
    </source>
</evidence>
<name>A0A0M1N1H0_9BACL</name>
<dbReference type="SUPFAM" id="SSF54593">
    <property type="entry name" value="Glyoxalase/Bleomycin resistance protein/Dihydroxybiphenyl dioxygenase"/>
    <property type="match status" value="1"/>
</dbReference>